<proteinExistence type="predicted"/>
<organism evidence="1 2">
    <name type="scientific">Eiseniibacteriota bacterium</name>
    <dbReference type="NCBI Taxonomy" id="2212470"/>
    <lineage>
        <taxon>Bacteria</taxon>
        <taxon>Candidatus Eiseniibacteriota</taxon>
    </lineage>
</organism>
<evidence type="ECO:0000313" key="1">
    <source>
        <dbReference type="EMBL" id="MBM3318332.1"/>
    </source>
</evidence>
<comment type="caution">
    <text evidence="1">The sequence shown here is derived from an EMBL/GenBank/DDBJ whole genome shotgun (WGS) entry which is preliminary data.</text>
</comment>
<accession>A0A938BRI1</accession>
<dbReference type="EMBL" id="VGIY01000327">
    <property type="protein sequence ID" value="MBM3318332.1"/>
    <property type="molecule type" value="Genomic_DNA"/>
</dbReference>
<gene>
    <name evidence="1" type="ORF">FJY75_10830</name>
</gene>
<name>A0A938BRI1_UNCEI</name>
<feature type="non-terminal residue" evidence="1">
    <location>
        <position position="1"/>
    </location>
</feature>
<reference evidence="1" key="1">
    <citation type="submission" date="2019-03" db="EMBL/GenBank/DDBJ databases">
        <title>Lake Tanganyika Metagenome-Assembled Genomes (MAGs).</title>
        <authorList>
            <person name="Tran P."/>
        </authorList>
    </citation>
    <scope>NUCLEOTIDE SEQUENCE</scope>
    <source>
        <strain evidence="1">M_DeepCast_400m_m2_100</strain>
    </source>
</reference>
<protein>
    <submittedName>
        <fullName evidence="1">Uncharacterized protein</fullName>
    </submittedName>
</protein>
<sequence length="126" mass="14427">RRLLQLLDQLRELQDGWQGSAAPDLLGEIQERRRQLLALSDAVRFSPGEACRFFLAEPAREPTLDRILEADLLIFADLDGLAAHFEQGRRGTAAPRTLRAFLRRLDERLRDLEQHLLMRERALASG</sequence>
<dbReference type="Proteomes" id="UP000748308">
    <property type="component" value="Unassembled WGS sequence"/>
</dbReference>
<evidence type="ECO:0000313" key="2">
    <source>
        <dbReference type="Proteomes" id="UP000748308"/>
    </source>
</evidence>
<dbReference type="AlphaFoldDB" id="A0A938BRI1"/>